<dbReference type="InterPro" id="IPR036390">
    <property type="entry name" value="WH_DNA-bd_sf"/>
</dbReference>
<name>A0AA36XKT7_9NEIS</name>
<proteinExistence type="predicted"/>
<dbReference type="PANTHER" id="PTHR33204">
    <property type="entry name" value="TRANSCRIPTIONAL REGULATOR, MARR FAMILY"/>
    <property type="match status" value="1"/>
</dbReference>
<keyword evidence="4" id="KW-0812">Transmembrane</keyword>
<keyword evidence="4" id="KW-1133">Transmembrane helix</keyword>
<evidence type="ECO:0000313" key="6">
    <source>
        <dbReference type="EMBL" id="EGQ77303.1"/>
    </source>
</evidence>
<dbReference type="InterPro" id="IPR002577">
    <property type="entry name" value="HTH_HxlR"/>
</dbReference>
<dbReference type="GO" id="GO:0003677">
    <property type="term" value="F:DNA binding"/>
    <property type="evidence" value="ECO:0007669"/>
    <property type="project" value="UniProtKB-KW"/>
</dbReference>
<feature type="domain" description="HTH hxlR-type" evidence="5">
    <location>
        <begin position="67"/>
        <end position="165"/>
    </location>
</feature>
<reference evidence="6 7" key="1">
    <citation type="submission" date="2011-05" db="EMBL/GenBank/DDBJ databases">
        <authorList>
            <person name="Muzny D."/>
            <person name="Qin X."/>
            <person name="Deng J."/>
            <person name="Jiang H."/>
            <person name="Liu Y."/>
            <person name="Qu J."/>
            <person name="Song X.-Z."/>
            <person name="Zhang L."/>
            <person name="Thornton R."/>
            <person name="Coyle M."/>
            <person name="Francisco L."/>
            <person name="Jackson L."/>
            <person name="Javaid M."/>
            <person name="Korchina V."/>
            <person name="Kovar C."/>
            <person name="Mata R."/>
            <person name="Mathew T."/>
            <person name="Ngo R."/>
            <person name="Nguyen L."/>
            <person name="Nguyen N."/>
            <person name="Okwuonu G."/>
            <person name="Ongeri F."/>
            <person name="Pham C."/>
            <person name="Simmons D."/>
            <person name="Wilczek-Boney K."/>
            <person name="Hale W."/>
            <person name="Jakkamsetti A."/>
            <person name="Pham P."/>
            <person name="Ruth R."/>
            <person name="San Lucas F."/>
            <person name="Warren J."/>
            <person name="Zhang J."/>
            <person name="Zhao Z."/>
            <person name="Zhou C."/>
            <person name="Zhu D."/>
            <person name="Lee S."/>
            <person name="Bess C."/>
            <person name="Blankenburg K."/>
            <person name="Forbes L."/>
            <person name="Fu Q."/>
            <person name="Gubbala S."/>
            <person name="Hirani K."/>
            <person name="Jayaseelan J.C."/>
            <person name="Lara F."/>
            <person name="Munidasa M."/>
            <person name="Palculict T."/>
            <person name="Patil S."/>
            <person name="Pu L.-L."/>
            <person name="Saada N."/>
            <person name="Tang L."/>
            <person name="Weissenberger G."/>
            <person name="Zhu Y."/>
            <person name="Hemphill L."/>
            <person name="Shang Y."/>
            <person name="Youmans B."/>
            <person name="Ayvaz T."/>
            <person name="Ross M."/>
            <person name="Santibanez J."/>
            <person name="Aqrawi P."/>
            <person name="Gross S."/>
            <person name="Joshi V."/>
            <person name="Fowler G."/>
            <person name="Nazareth L."/>
            <person name="Reid J."/>
            <person name="Worley K."/>
            <person name="Petrosino J."/>
            <person name="Highlander S."/>
            <person name="Gibbs R."/>
        </authorList>
    </citation>
    <scope>NUCLEOTIDE SEQUENCE [LARGE SCALE GENOMIC DNA]</scope>
    <source>
        <strain evidence="6 7">ATCC 33926</strain>
    </source>
</reference>
<dbReference type="Proteomes" id="UP000004982">
    <property type="component" value="Unassembled WGS sequence"/>
</dbReference>
<dbReference type="SUPFAM" id="SSF46785">
    <property type="entry name" value="Winged helix' DNA-binding domain"/>
    <property type="match status" value="1"/>
</dbReference>
<feature type="transmembrane region" description="Helical" evidence="4">
    <location>
        <begin position="24"/>
        <end position="42"/>
    </location>
</feature>
<protein>
    <submittedName>
        <fullName evidence="6">Phage integrase family site-specific recombinase</fullName>
    </submittedName>
</protein>
<evidence type="ECO:0000259" key="5">
    <source>
        <dbReference type="PROSITE" id="PS51118"/>
    </source>
</evidence>
<keyword evidence="2" id="KW-0238">DNA-binding</keyword>
<dbReference type="Pfam" id="PF01638">
    <property type="entry name" value="HxlR"/>
    <property type="match status" value="1"/>
</dbReference>
<evidence type="ECO:0000256" key="3">
    <source>
        <dbReference type="ARBA" id="ARBA00023163"/>
    </source>
</evidence>
<keyword evidence="4" id="KW-0472">Membrane</keyword>
<keyword evidence="1" id="KW-0805">Transcription regulation</keyword>
<evidence type="ECO:0000256" key="2">
    <source>
        <dbReference type="ARBA" id="ARBA00023125"/>
    </source>
</evidence>
<evidence type="ECO:0000256" key="1">
    <source>
        <dbReference type="ARBA" id="ARBA00023015"/>
    </source>
</evidence>
<dbReference type="AlphaFoldDB" id="A0AA36XKT7"/>
<keyword evidence="3" id="KW-0804">Transcription</keyword>
<sequence length="173" mass="20031">MMRFLLVGSSEIFSDDLCVMKLIMSWLPYFVACIIWGTNLFASTHNFYTVIRRSIMAETEPTHGACCPVVNTLDIIGGKWKVLILYYLHGETRRFNELQRLLAGVTQRMLTLQLRELEHDGIVHREVYPQVPPKVEYSLTAFGQTLMPVIEAMHRWGEQYAAECAKHRKQPQE</sequence>
<accession>A0AA36XKT7</accession>
<gene>
    <name evidence="6" type="primary">hxlR</name>
    <name evidence="6" type="ORF">HMPREF9418_1184</name>
</gene>
<dbReference type="InterPro" id="IPR036388">
    <property type="entry name" value="WH-like_DNA-bd_sf"/>
</dbReference>
<organism evidence="6 7">
    <name type="scientific">Neisseria macacae ATCC 33926</name>
    <dbReference type="NCBI Taxonomy" id="997348"/>
    <lineage>
        <taxon>Bacteria</taxon>
        <taxon>Pseudomonadati</taxon>
        <taxon>Pseudomonadota</taxon>
        <taxon>Betaproteobacteria</taxon>
        <taxon>Neisseriales</taxon>
        <taxon>Neisseriaceae</taxon>
        <taxon>Neisseria</taxon>
    </lineage>
</organism>
<dbReference type="PANTHER" id="PTHR33204:SF29">
    <property type="entry name" value="TRANSCRIPTIONAL REGULATOR"/>
    <property type="match status" value="1"/>
</dbReference>
<dbReference type="EMBL" id="AFQE01000054">
    <property type="protein sequence ID" value="EGQ77303.1"/>
    <property type="molecule type" value="Genomic_DNA"/>
</dbReference>
<evidence type="ECO:0000256" key="4">
    <source>
        <dbReference type="SAM" id="Phobius"/>
    </source>
</evidence>
<evidence type="ECO:0000313" key="7">
    <source>
        <dbReference type="Proteomes" id="UP000004982"/>
    </source>
</evidence>
<dbReference type="PROSITE" id="PS51118">
    <property type="entry name" value="HTH_HXLR"/>
    <property type="match status" value="1"/>
</dbReference>
<comment type="caution">
    <text evidence="6">The sequence shown here is derived from an EMBL/GenBank/DDBJ whole genome shotgun (WGS) entry which is preliminary data.</text>
</comment>
<dbReference type="Gene3D" id="1.10.10.10">
    <property type="entry name" value="Winged helix-like DNA-binding domain superfamily/Winged helix DNA-binding domain"/>
    <property type="match status" value="1"/>
</dbReference>